<dbReference type="GO" id="GO:0003735">
    <property type="term" value="F:structural constituent of ribosome"/>
    <property type="evidence" value="ECO:0007669"/>
    <property type="project" value="InterPro"/>
</dbReference>
<dbReference type="PANTHER" id="PTHR14503:SF4">
    <property type="entry name" value="LARGE RIBOSOMAL SUBUNIT PROTEIN BL34M"/>
    <property type="match status" value="1"/>
</dbReference>
<gene>
    <name evidence="5" type="ORF">PCASD_03517</name>
</gene>
<dbReference type="HAMAP" id="MF_00391">
    <property type="entry name" value="Ribosomal_bL34"/>
    <property type="match status" value="1"/>
</dbReference>
<protein>
    <recommendedName>
        <fullName evidence="4">Large ribosomal subunit protein bL34m</fullName>
    </recommendedName>
</protein>
<dbReference type="InterPro" id="IPR000271">
    <property type="entry name" value="Ribosomal_bL34"/>
</dbReference>
<evidence type="ECO:0000313" key="6">
    <source>
        <dbReference type="Proteomes" id="UP000235392"/>
    </source>
</evidence>
<reference evidence="5 6" key="1">
    <citation type="submission" date="2017-11" db="EMBL/GenBank/DDBJ databases">
        <title>De novo assembly and phasing of dikaryotic genomes from two isolates of Puccinia coronata f. sp. avenae, the causal agent of oat crown rust.</title>
        <authorList>
            <person name="Miller M.E."/>
            <person name="Zhang Y."/>
            <person name="Omidvar V."/>
            <person name="Sperschneider J."/>
            <person name="Schwessinger B."/>
            <person name="Raley C."/>
            <person name="Palmer J.M."/>
            <person name="Garnica D."/>
            <person name="Upadhyaya N."/>
            <person name="Rathjen J."/>
            <person name="Taylor J.M."/>
            <person name="Park R.F."/>
            <person name="Dodds P.N."/>
            <person name="Hirsch C.D."/>
            <person name="Kianian S.F."/>
            <person name="Figueroa M."/>
        </authorList>
    </citation>
    <scope>NUCLEOTIDE SEQUENCE [LARGE SCALE GENOMIC DNA]</scope>
    <source>
        <strain evidence="5">12SD80</strain>
    </source>
</reference>
<dbReference type="GO" id="GO:0005762">
    <property type="term" value="C:mitochondrial large ribosomal subunit"/>
    <property type="evidence" value="ECO:0007669"/>
    <property type="project" value="TreeGrafter"/>
</dbReference>
<dbReference type="GO" id="GO:0006412">
    <property type="term" value="P:translation"/>
    <property type="evidence" value="ECO:0007669"/>
    <property type="project" value="InterPro"/>
</dbReference>
<evidence type="ECO:0000256" key="1">
    <source>
        <dbReference type="ARBA" id="ARBA00010111"/>
    </source>
</evidence>
<dbReference type="AlphaFoldDB" id="A0A2N5V7K9"/>
<proteinExistence type="inferred from homology"/>
<dbReference type="EMBL" id="PGCI01000043">
    <property type="protein sequence ID" value="PLW45989.1"/>
    <property type="molecule type" value="Genomic_DNA"/>
</dbReference>
<dbReference type="Proteomes" id="UP000235392">
    <property type="component" value="Unassembled WGS sequence"/>
</dbReference>
<comment type="similarity">
    <text evidence="1">Belongs to the bacterial ribosomal protein bL34 family.</text>
</comment>
<keyword evidence="2" id="KW-0689">Ribosomal protein</keyword>
<dbReference type="NCBIfam" id="TIGR01030">
    <property type="entry name" value="rpmH_bact"/>
    <property type="match status" value="1"/>
</dbReference>
<dbReference type="PANTHER" id="PTHR14503">
    <property type="entry name" value="MITOCHONDRIAL RIBOSOMAL PROTEIN 34 FAMILY MEMBER"/>
    <property type="match status" value="1"/>
</dbReference>
<keyword evidence="3" id="KW-0687">Ribonucleoprotein</keyword>
<evidence type="ECO:0000256" key="4">
    <source>
        <dbReference type="ARBA" id="ARBA00035274"/>
    </source>
</evidence>
<comment type="caution">
    <text evidence="5">The sequence shown here is derived from an EMBL/GenBank/DDBJ whole genome shotgun (WGS) entry which is preliminary data.</text>
</comment>
<dbReference type="Gene3D" id="1.10.287.3980">
    <property type="match status" value="1"/>
</dbReference>
<evidence type="ECO:0000313" key="5">
    <source>
        <dbReference type="EMBL" id="PLW45989.1"/>
    </source>
</evidence>
<dbReference type="Pfam" id="PF00468">
    <property type="entry name" value="Ribosomal_L34"/>
    <property type="match status" value="1"/>
</dbReference>
<evidence type="ECO:0000256" key="2">
    <source>
        <dbReference type="ARBA" id="ARBA00022980"/>
    </source>
</evidence>
<evidence type="ECO:0000256" key="3">
    <source>
        <dbReference type="ARBA" id="ARBA00023274"/>
    </source>
</evidence>
<organism evidence="5 6">
    <name type="scientific">Puccinia coronata f. sp. avenae</name>
    <dbReference type="NCBI Taxonomy" id="200324"/>
    <lineage>
        <taxon>Eukaryota</taxon>
        <taxon>Fungi</taxon>
        <taxon>Dikarya</taxon>
        <taxon>Basidiomycota</taxon>
        <taxon>Pucciniomycotina</taxon>
        <taxon>Pucciniomycetes</taxon>
        <taxon>Pucciniales</taxon>
        <taxon>Pucciniaceae</taxon>
        <taxon>Puccinia</taxon>
    </lineage>
</organism>
<dbReference type="FunFam" id="1.10.287.3980:FF:000001">
    <property type="entry name" value="Mitochondrial ribosomal protein L34"/>
    <property type="match status" value="1"/>
</dbReference>
<name>A0A2N5V7K9_9BASI</name>
<sequence>MAFNVSLRPFLAARSSSYSNRAIRQTTSVGLLRSNESSSHHIYYYSLSSSVSPLTQASGTRSIFRTSVTCPTNPFQRPSPINSCGSSICPSQAHQSIFNHLLGGVRFISRGNTYQPSQIKRKRRHGFLARMKTKTGRKIVFRRKAKGRKFLTH</sequence>
<accession>A0A2N5V7K9</accession>